<evidence type="ECO:0000313" key="7">
    <source>
        <dbReference type="Proteomes" id="UP001219525"/>
    </source>
</evidence>
<dbReference type="PANTHER" id="PTHR42723:SF1">
    <property type="entry name" value="CHLOROPHYLL SYNTHASE, CHLOROPLASTIC"/>
    <property type="match status" value="1"/>
</dbReference>
<evidence type="ECO:0000256" key="5">
    <source>
        <dbReference type="SAM" id="Phobius"/>
    </source>
</evidence>
<name>A0AAD6YLN6_9AGAR</name>
<reference evidence="6" key="1">
    <citation type="submission" date="2023-03" db="EMBL/GenBank/DDBJ databases">
        <title>Massive genome expansion in bonnet fungi (Mycena s.s.) driven by repeated elements and novel gene families across ecological guilds.</title>
        <authorList>
            <consortium name="Lawrence Berkeley National Laboratory"/>
            <person name="Harder C.B."/>
            <person name="Miyauchi S."/>
            <person name="Viragh M."/>
            <person name="Kuo A."/>
            <person name="Thoen E."/>
            <person name="Andreopoulos B."/>
            <person name="Lu D."/>
            <person name="Skrede I."/>
            <person name="Drula E."/>
            <person name="Henrissat B."/>
            <person name="Morin E."/>
            <person name="Kohler A."/>
            <person name="Barry K."/>
            <person name="LaButti K."/>
            <person name="Morin E."/>
            <person name="Salamov A."/>
            <person name="Lipzen A."/>
            <person name="Mereny Z."/>
            <person name="Hegedus B."/>
            <person name="Baldrian P."/>
            <person name="Stursova M."/>
            <person name="Weitz H."/>
            <person name="Taylor A."/>
            <person name="Grigoriev I.V."/>
            <person name="Nagy L.G."/>
            <person name="Martin F."/>
            <person name="Kauserud H."/>
        </authorList>
    </citation>
    <scope>NUCLEOTIDE SEQUENCE</scope>
    <source>
        <strain evidence="6">9144</strain>
    </source>
</reference>
<evidence type="ECO:0000256" key="3">
    <source>
        <dbReference type="ARBA" id="ARBA00022989"/>
    </source>
</evidence>
<proteinExistence type="predicted"/>
<dbReference type="Gene3D" id="1.10.357.140">
    <property type="entry name" value="UbiA prenyltransferase"/>
    <property type="match status" value="1"/>
</dbReference>
<evidence type="ECO:0000256" key="2">
    <source>
        <dbReference type="ARBA" id="ARBA00022692"/>
    </source>
</evidence>
<keyword evidence="7" id="KW-1185">Reference proteome</keyword>
<dbReference type="InterPro" id="IPR044878">
    <property type="entry name" value="UbiA_sf"/>
</dbReference>
<dbReference type="GO" id="GO:0016765">
    <property type="term" value="F:transferase activity, transferring alkyl or aryl (other than methyl) groups"/>
    <property type="evidence" value="ECO:0007669"/>
    <property type="project" value="InterPro"/>
</dbReference>
<evidence type="ECO:0000313" key="6">
    <source>
        <dbReference type="EMBL" id="KAJ7223138.1"/>
    </source>
</evidence>
<comment type="caution">
    <text evidence="6">The sequence shown here is derived from an EMBL/GenBank/DDBJ whole genome shotgun (WGS) entry which is preliminary data.</text>
</comment>
<dbReference type="CDD" id="cd13965">
    <property type="entry name" value="PT_UbiA_3"/>
    <property type="match status" value="1"/>
</dbReference>
<comment type="subcellular location">
    <subcellularLocation>
        <location evidence="1">Membrane</location>
        <topology evidence="1">Multi-pass membrane protein</topology>
    </subcellularLocation>
</comment>
<accession>A0AAD6YLN6</accession>
<dbReference type="InterPro" id="IPR000537">
    <property type="entry name" value="UbiA_prenyltransferase"/>
</dbReference>
<evidence type="ECO:0000256" key="1">
    <source>
        <dbReference type="ARBA" id="ARBA00004141"/>
    </source>
</evidence>
<organism evidence="6 7">
    <name type="scientific">Mycena pura</name>
    <dbReference type="NCBI Taxonomy" id="153505"/>
    <lineage>
        <taxon>Eukaryota</taxon>
        <taxon>Fungi</taxon>
        <taxon>Dikarya</taxon>
        <taxon>Basidiomycota</taxon>
        <taxon>Agaricomycotina</taxon>
        <taxon>Agaricomycetes</taxon>
        <taxon>Agaricomycetidae</taxon>
        <taxon>Agaricales</taxon>
        <taxon>Marasmiineae</taxon>
        <taxon>Mycenaceae</taxon>
        <taxon>Mycena</taxon>
    </lineage>
</organism>
<keyword evidence="3 5" id="KW-1133">Transmembrane helix</keyword>
<sequence length="236" mass="26363">MSNLLQTELWIWMHLLMCNVSNQARSKEEDAINRPWRPLPSDRVTESQAIVLRWAVAGICVIWSTLYGRDQVLTSLGLLLTTFMYDEAGLSKHVIGKNFCNIGGYAAFEIGATKIIAASRHLDSVSVHAVIISGILIFTTIQAQDFPDVEGDAAMGRVTFPIYAPEFSRIATLAVMVAWSIFLGFYWSLGAICSLALVVLGFYSGLRYYLWRQVAQDRKSYLVFSVSVARTSLHKN</sequence>
<dbReference type="PANTHER" id="PTHR42723">
    <property type="entry name" value="CHLOROPHYLL SYNTHASE"/>
    <property type="match status" value="1"/>
</dbReference>
<dbReference type="AlphaFoldDB" id="A0AAD6YLN6"/>
<keyword evidence="2 5" id="KW-0812">Transmembrane</keyword>
<dbReference type="EMBL" id="JARJCW010000006">
    <property type="protein sequence ID" value="KAJ7223138.1"/>
    <property type="molecule type" value="Genomic_DNA"/>
</dbReference>
<dbReference type="Pfam" id="PF01040">
    <property type="entry name" value="UbiA"/>
    <property type="match status" value="1"/>
</dbReference>
<protein>
    <submittedName>
        <fullName evidence="6">UbiA prenyltransferase family</fullName>
    </submittedName>
</protein>
<keyword evidence="4 5" id="KW-0472">Membrane</keyword>
<feature type="transmembrane region" description="Helical" evidence="5">
    <location>
        <begin position="189"/>
        <end position="210"/>
    </location>
</feature>
<dbReference type="GO" id="GO:0016020">
    <property type="term" value="C:membrane"/>
    <property type="evidence" value="ECO:0007669"/>
    <property type="project" value="UniProtKB-SubCell"/>
</dbReference>
<dbReference type="InterPro" id="IPR050475">
    <property type="entry name" value="Prenyltransferase_related"/>
</dbReference>
<evidence type="ECO:0000256" key="4">
    <source>
        <dbReference type="ARBA" id="ARBA00023136"/>
    </source>
</evidence>
<dbReference type="Proteomes" id="UP001219525">
    <property type="component" value="Unassembled WGS sequence"/>
</dbReference>
<gene>
    <name evidence="6" type="ORF">GGX14DRAFT_426949</name>
</gene>